<reference evidence="4 5" key="1">
    <citation type="submission" date="2024-02" db="EMBL/GenBank/DDBJ databases">
        <authorList>
            <person name="Vignale AGUSTIN F."/>
            <person name="Sosa J E."/>
            <person name="Modenutti C."/>
        </authorList>
    </citation>
    <scope>NUCLEOTIDE SEQUENCE [LARGE SCALE GENOMIC DNA]</scope>
</reference>
<dbReference type="SUPFAM" id="SSF52047">
    <property type="entry name" value="RNI-like"/>
    <property type="match status" value="1"/>
</dbReference>
<keyword evidence="1" id="KW-0433">Leucine-rich repeat</keyword>
<keyword evidence="5" id="KW-1185">Reference proteome</keyword>
<dbReference type="GO" id="GO:0051707">
    <property type="term" value="P:response to other organism"/>
    <property type="evidence" value="ECO:0007669"/>
    <property type="project" value="UniProtKB-ARBA"/>
</dbReference>
<evidence type="ECO:0000256" key="1">
    <source>
        <dbReference type="ARBA" id="ARBA00022614"/>
    </source>
</evidence>
<dbReference type="InterPro" id="IPR032675">
    <property type="entry name" value="LRR_dom_sf"/>
</dbReference>
<organism evidence="4 5">
    <name type="scientific">Ilex paraguariensis</name>
    <name type="common">yerba mate</name>
    <dbReference type="NCBI Taxonomy" id="185542"/>
    <lineage>
        <taxon>Eukaryota</taxon>
        <taxon>Viridiplantae</taxon>
        <taxon>Streptophyta</taxon>
        <taxon>Embryophyta</taxon>
        <taxon>Tracheophyta</taxon>
        <taxon>Spermatophyta</taxon>
        <taxon>Magnoliopsida</taxon>
        <taxon>eudicotyledons</taxon>
        <taxon>Gunneridae</taxon>
        <taxon>Pentapetalae</taxon>
        <taxon>asterids</taxon>
        <taxon>campanulids</taxon>
        <taxon>Aquifoliales</taxon>
        <taxon>Aquifoliaceae</taxon>
        <taxon>Ilex</taxon>
    </lineage>
</organism>
<dbReference type="PANTHER" id="PTHR47186">
    <property type="entry name" value="LEUCINE-RICH REPEAT-CONTAINING PROTEIN 57"/>
    <property type="match status" value="1"/>
</dbReference>
<dbReference type="Gene3D" id="3.80.10.10">
    <property type="entry name" value="Ribonuclease Inhibitor"/>
    <property type="match status" value="3"/>
</dbReference>
<protein>
    <recommendedName>
        <fullName evidence="3">Disease resistance R13L4/SHOC-2-like LRR domain-containing protein</fullName>
    </recommendedName>
</protein>
<dbReference type="EMBL" id="CAUOFW020000414">
    <property type="protein sequence ID" value="CAK9134308.1"/>
    <property type="molecule type" value="Genomic_DNA"/>
</dbReference>
<dbReference type="InterPro" id="IPR055414">
    <property type="entry name" value="LRR_R13L4/SHOC2-like"/>
</dbReference>
<dbReference type="SMART" id="SM00369">
    <property type="entry name" value="LRR_TYP"/>
    <property type="match status" value="7"/>
</dbReference>
<keyword evidence="2" id="KW-0677">Repeat</keyword>
<evidence type="ECO:0000313" key="5">
    <source>
        <dbReference type="Proteomes" id="UP001642360"/>
    </source>
</evidence>
<dbReference type="InterPro" id="IPR003591">
    <property type="entry name" value="Leu-rich_rpt_typical-subtyp"/>
</dbReference>
<dbReference type="Pfam" id="PF23598">
    <property type="entry name" value="LRR_14"/>
    <property type="match status" value="3"/>
</dbReference>
<proteinExistence type="predicted"/>
<dbReference type="GO" id="GO:0006952">
    <property type="term" value="P:defense response"/>
    <property type="evidence" value="ECO:0007669"/>
    <property type="project" value="UniProtKB-ARBA"/>
</dbReference>
<sequence length="708" mass="79037">MVLNLRGCCNITDIPDLSGHPALEKLILEGCINLARIHKSLGEDLNKLRQLNLRACSSLVEFPSDVSGLRCLENLILSGCSNLKYLPQDLASMSSLRELLLDETAIEKLPESVFRLTKLESLSLKMCRSLKRLPLCIGKLASLRELSVDNSALEEIPDTIGSLGKLETLSVMWCRSLTVLPNSVGKLKSLTKLWLNSSAVKEMPASIGSICYLKELSVGDCYNVSTLPASIEGLYSMVDLQLDGTSIKDLPDQIGGLKSLKKLQMRNCESLRSLPESIGKLLSLNTLIIENAAITELPESIGMLENLMMLRLNQCKQLYKLPASFGKLKSLHHLLMEDSSVTELPENFGMLSCLMILKMAKNPYHKVPQNTEITELKDLATEKKSKLIVLPSSFSNLSSLVEFDARAWKISGNMPDDFGKLSSLENLNLAHNDFSRLPSSLRGLSVLQKLVLTGKYIQPVRFGELTRAAPCNCENLEDIPGLECLKSLRKLHMVCCKSCSSVVMEKLDKAAVKNMDELSFPGSEIPDWFTQGVVSFSRRKNYAIRSVIIGVVVSVNHQITDESRDQHPLIPDLIVTILRLNEPVHRHTMRLATVPKTDEDQVYLCRYEAHRSLVFMLEDGDRIRVAMRDPPYVKGVELKKFGTHLVFENDDDFDGDEDNLDESQQSVSGKLTSFIRFSKANNHTSDSSHELRVYSRHEAPTIVGFEED</sequence>
<feature type="domain" description="Disease resistance R13L4/SHOC-2-like LRR" evidence="3">
    <location>
        <begin position="264"/>
        <end position="335"/>
    </location>
</feature>
<name>A0ABC8QVF5_9AQUA</name>
<feature type="domain" description="Disease resistance R13L4/SHOC-2-like LRR" evidence="3">
    <location>
        <begin position="136"/>
        <end position="217"/>
    </location>
</feature>
<feature type="domain" description="Disease resistance R13L4/SHOC-2-like LRR" evidence="3">
    <location>
        <begin position="9"/>
        <end position="127"/>
    </location>
</feature>
<dbReference type="Pfam" id="PF00560">
    <property type="entry name" value="LRR_1"/>
    <property type="match status" value="1"/>
</dbReference>
<dbReference type="PROSITE" id="PS51450">
    <property type="entry name" value="LRR"/>
    <property type="match status" value="1"/>
</dbReference>
<dbReference type="AlphaFoldDB" id="A0ABC8QVF5"/>
<evidence type="ECO:0000259" key="3">
    <source>
        <dbReference type="Pfam" id="PF23598"/>
    </source>
</evidence>
<dbReference type="SUPFAM" id="SSF52058">
    <property type="entry name" value="L domain-like"/>
    <property type="match status" value="1"/>
</dbReference>
<evidence type="ECO:0000313" key="4">
    <source>
        <dbReference type="EMBL" id="CAK9134308.1"/>
    </source>
</evidence>
<dbReference type="Proteomes" id="UP001642360">
    <property type="component" value="Unassembled WGS sequence"/>
</dbReference>
<comment type="caution">
    <text evidence="4">The sequence shown here is derived from an EMBL/GenBank/DDBJ whole genome shotgun (WGS) entry which is preliminary data.</text>
</comment>
<accession>A0ABC8QVF5</accession>
<evidence type="ECO:0000256" key="2">
    <source>
        <dbReference type="ARBA" id="ARBA00022737"/>
    </source>
</evidence>
<dbReference type="InterPro" id="IPR001611">
    <property type="entry name" value="Leu-rich_rpt"/>
</dbReference>
<gene>
    <name evidence="4" type="ORF">ILEXP_LOCUS1243</name>
</gene>
<dbReference type="PANTHER" id="PTHR47186:SF45">
    <property type="entry name" value="DISEASE RESISTANCE RPP13-LIKE PROTEIN 1"/>
    <property type="match status" value="1"/>
</dbReference>